<feature type="compositionally biased region" description="Polar residues" evidence="1">
    <location>
        <begin position="1"/>
        <end position="13"/>
    </location>
</feature>
<evidence type="ECO:0000256" key="1">
    <source>
        <dbReference type="SAM" id="MobiDB-lite"/>
    </source>
</evidence>
<reference evidence="2 3" key="1">
    <citation type="submission" date="2018-04" db="EMBL/GenBank/DDBJ databases">
        <title>WGS assembly of Panicum hallii var. hallii HAL2.</title>
        <authorList>
            <person name="Lovell J."/>
            <person name="Jenkins J."/>
            <person name="Lowry D."/>
            <person name="Mamidi S."/>
            <person name="Sreedasyam A."/>
            <person name="Weng X."/>
            <person name="Barry K."/>
            <person name="Bonette J."/>
            <person name="Campitelli B."/>
            <person name="Daum C."/>
            <person name="Gordon S."/>
            <person name="Gould B."/>
            <person name="Lipzen A."/>
            <person name="MacQueen A."/>
            <person name="Palacio-Mejia J."/>
            <person name="Plott C."/>
            <person name="Shakirov E."/>
            <person name="Shu S."/>
            <person name="Yoshinaga Y."/>
            <person name="Zane M."/>
            <person name="Rokhsar D."/>
            <person name="Grimwood J."/>
            <person name="Schmutz J."/>
            <person name="Juenger T."/>
        </authorList>
    </citation>
    <scope>NUCLEOTIDE SEQUENCE [LARGE SCALE GENOMIC DNA]</scope>
    <source>
        <strain evidence="3">cv. HAL2</strain>
    </source>
</reference>
<evidence type="ECO:0000313" key="3">
    <source>
        <dbReference type="Proteomes" id="UP000244336"/>
    </source>
</evidence>
<gene>
    <name evidence="2" type="ORF">GQ55_9G235200</name>
</gene>
<name>A0A2T7C6R5_9POAL</name>
<dbReference type="AlphaFoldDB" id="A0A2T7C6R5"/>
<protein>
    <submittedName>
        <fullName evidence="2">Uncharacterized protein</fullName>
    </submittedName>
</protein>
<dbReference type="Proteomes" id="UP000244336">
    <property type="component" value="Chromosome 9"/>
</dbReference>
<proteinExistence type="predicted"/>
<feature type="compositionally biased region" description="Pro residues" evidence="1">
    <location>
        <begin position="15"/>
        <end position="30"/>
    </location>
</feature>
<evidence type="ECO:0000313" key="2">
    <source>
        <dbReference type="EMBL" id="PUZ38923.1"/>
    </source>
</evidence>
<accession>A0A2T7C6R5</accession>
<sequence>MPKVPNTLQQSSRRLPPPCSPKQTRLPPPSRYSHSRTSFTAYVGSAGPPTCQGWPLRDALQPFDDGDRGSAVCCNAATSGDVAHPTLVERKPTLAVDYVGTIVSHLTVHLPAAGNCYVVDYVNVPPNNCLWVSISVFTNVMNGYESFYLLYSQQKETLMMQVHVYINIVCLFPRKCYS</sequence>
<keyword evidence="3" id="KW-1185">Reference proteome</keyword>
<feature type="region of interest" description="Disordered" evidence="1">
    <location>
        <begin position="1"/>
        <end position="34"/>
    </location>
</feature>
<dbReference type="EMBL" id="CM009757">
    <property type="protein sequence ID" value="PUZ38923.1"/>
    <property type="molecule type" value="Genomic_DNA"/>
</dbReference>
<dbReference type="Gramene" id="PUZ38923">
    <property type="protein sequence ID" value="PUZ38923"/>
    <property type="gene ID" value="GQ55_9G235200"/>
</dbReference>
<organism evidence="2 3">
    <name type="scientific">Panicum hallii var. hallii</name>
    <dbReference type="NCBI Taxonomy" id="1504633"/>
    <lineage>
        <taxon>Eukaryota</taxon>
        <taxon>Viridiplantae</taxon>
        <taxon>Streptophyta</taxon>
        <taxon>Embryophyta</taxon>
        <taxon>Tracheophyta</taxon>
        <taxon>Spermatophyta</taxon>
        <taxon>Magnoliopsida</taxon>
        <taxon>Liliopsida</taxon>
        <taxon>Poales</taxon>
        <taxon>Poaceae</taxon>
        <taxon>PACMAD clade</taxon>
        <taxon>Panicoideae</taxon>
        <taxon>Panicodae</taxon>
        <taxon>Paniceae</taxon>
        <taxon>Panicinae</taxon>
        <taxon>Panicum</taxon>
        <taxon>Panicum sect. Panicum</taxon>
    </lineage>
</organism>